<evidence type="ECO:0000259" key="1">
    <source>
        <dbReference type="Pfam" id="PF06221"/>
    </source>
</evidence>
<gene>
    <name evidence="2" type="ORF">CAUJ_LOCUS14173</name>
</gene>
<evidence type="ECO:0000313" key="3">
    <source>
        <dbReference type="Proteomes" id="UP000835052"/>
    </source>
</evidence>
<dbReference type="AlphaFoldDB" id="A0A8S1HQ69"/>
<dbReference type="Pfam" id="PF06221">
    <property type="entry name" value="zf-C2HC5"/>
    <property type="match status" value="1"/>
</dbReference>
<feature type="domain" description="TRIP4/RQT4 C2HC5-type zinc finger" evidence="1">
    <location>
        <begin position="41"/>
        <end position="85"/>
    </location>
</feature>
<dbReference type="GO" id="GO:0045893">
    <property type="term" value="P:positive regulation of DNA-templated transcription"/>
    <property type="evidence" value="ECO:0007669"/>
    <property type="project" value="TreeGrafter"/>
</dbReference>
<name>A0A8S1HQ69_9PELO</name>
<evidence type="ECO:0000313" key="2">
    <source>
        <dbReference type="EMBL" id="CAD6198267.1"/>
    </source>
</evidence>
<comment type="caution">
    <text evidence="2">The sequence shown here is derived from an EMBL/GenBank/DDBJ whole genome shotgun (WGS) entry which is preliminary data.</text>
</comment>
<proteinExistence type="predicted"/>
<dbReference type="PANTHER" id="PTHR12963">
    <property type="entry name" value="THYROID RECEPTOR INTERACTING PROTEIN RELATED"/>
    <property type="match status" value="1"/>
</dbReference>
<dbReference type="GO" id="GO:0008270">
    <property type="term" value="F:zinc ion binding"/>
    <property type="evidence" value="ECO:0007669"/>
    <property type="project" value="InterPro"/>
</dbReference>
<dbReference type="Proteomes" id="UP000835052">
    <property type="component" value="Unassembled WGS sequence"/>
</dbReference>
<dbReference type="PANTHER" id="PTHR12963:SF4">
    <property type="entry name" value="ACTIVATING SIGNAL COINTEGRATOR 1"/>
    <property type="match status" value="1"/>
</dbReference>
<dbReference type="InterPro" id="IPR039128">
    <property type="entry name" value="TRIP4-like"/>
</dbReference>
<reference evidence="2" key="1">
    <citation type="submission" date="2020-10" db="EMBL/GenBank/DDBJ databases">
        <authorList>
            <person name="Kikuchi T."/>
        </authorList>
    </citation>
    <scope>NUCLEOTIDE SEQUENCE</scope>
    <source>
        <strain evidence="2">NKZ352</strain>
    </source>
</reference>
<dbReference type="InterPro" id="IPR009349">
    <property type="entry name" value="TRIP4/RQT4_C2HC5_Znf"/>
</dbReference>
<keyword evidence="3" id="KW-1185">Reference proteome</keyword>
<dbReference type="GO" id="GO:0072344">
    <property type="term" value="P:rescue of stalled ribosome"/>
    <property type="evidence" value="ECO:0007669"/>
    <property type="project" value="InterPro"/>
</dbReference>
<sequence length="425" mass="46879">MGKKQRQAASQGGGGVAAQRNVMAAKALASIADTVREGRFECLCQARIHALVLNCMGCGRIVCAQEGSGPCFTCGTLVCTREEREVLDRGSRKSAELLAKLNAAGRCVGGTSDLRSISQALEDATRFRNKLLEADADTERRTRVNDLQSDYSREAASGFLTAQERANLMMRQEQLKEMRKKQRAMFVVDIDIENETVRQKDMKVAVDMEMNDPVIRSILEKGDERRRAEEVAHNASINAQWSPVGFVPKYDEEKGTDFSSCLDEADDVERLIAVSLALSVQETENSGVSFAVSQPAASFVAHGLIKFLRWPEDVFFKGPIFISSTVDPINEKEIASFAAKYVRQKADVRTMDFSAGAVLGRVFLDDCLTITEFSEQFGQNSTVPGKGDFVLCFSTCDPYVVSVPHIPPAYMYEMDKTLKTALIKS</sequence>
<dbReference type="EMBL" id="CAJGYM010000120">
    <property type="protein sequence ID" value="CAD6198267.1"/>
    <property type="molecule type" value="Genomic_DNA"/>
</dbReference>
<dbReference type="GO" id="GO:0180022">
    <property type="term" value="C:RQC-trigger complex"/>
    <property type="evidence" value="ECO:0007669"/>
    <property type="project" value="InterPro"/>
</dbReference>
<accession>A0A8S1HQ69</accession>
<dbReference type="OrthoDB" id="338816at2759"/>
<organism evidence="2 3">
    <name type="scientific">Caenorhabditis auriculariae</name>
    <dbReference type="NCBI Taxonomy" id="2777116"/>
    <lineage>
        <taxon>Eukaryota</taxon>
        <taxon>Metazoa</taxon>
        <taxon>Ecdysozoa</taxon>
        <taxon>Nematoda</taxon>
        <taxon>Chromadorea</taxon>
        <taxon>Rhabditida</taxon>
        <taxon>Rhabditina</taxon>
        <taxon>Rhabditomorpha</taxon>
        <taxon>Rhabditoidea</taxon>
        <taxon>Rhabditidae</taxon>
        <taxon>Peloderinae</taxon>
        <taxon>Caenorhabditis</taxon>
    </lineage>
</organism>
<dbReference type="GO" id="GO:0005634">
    <property type="term" value="C:nucleus"/>
    <property type="evidence" value="ECO:0007669"/>
    <property type="project" value="InterPro"/>
</dbReference>
<protein>
    <recommendedName>
        <fullName evidence="1">TRIP4/RQT4 C2HC5-type zinc finger domain-containing protein</fullName>
    </recommendedName>
</protein>